<organism evidence="2 3">
    <name type="scientific">Dentipellis fragilis</name>
    <dbReference type="NCBI Taxonomy" id="205917"/>
    <lineage>
        <taxon>Eukaryota</taxon>
        <taxon>Fungi</taxon>
        <taxon>Dikarya</taxon>
        <taxon>Basidiomycota</taxon>
        <taxon>Agaricomycotina</taxon>
        <taxon>Agaricomycetes</taxon>
        <taxon>Russulales</taxon>
        <taxon>Hericiaceae</taxon>
        <taxon>Dentipellis</taxon>
    </lineage>
</organism>
<evidence type="ECO:0000313" key="2">
    <source>
        <dbReference type="EMBL" id="TFY61270.1"/>
    </source>
</evidence>
<name>A0A4Y9YGY9_9AGAM</name>
<feature type="region of interest" description="Disordered" evidence="1">
    <location>
        <begin position="320"/>
        <end position="361"/>
    </location>
</feature>
<reference evidence="2 3" key="1">
    <citation type="submission" date="2019-02" db="EMBL/GenBank/DDBJ databases">
        <title>Genome sequencing of the rare red list fungi Dentipellis fragilis.</title>
        <authorList>
            <person name="Buettner E."/>
            <person name="Kellner H."/>
        </authorList>
    </citation>
    <scope>NUCLEOTIDE SEQUENCE [LARGE SCALE GENOMIC DNA]</scope>
    <source>
        <strain evidence="2 3">DSM 105465</strain>
    </source>
</reference>
<sequence length="481" mass="55166">MEIKFKCVRKDCALVMYGPREHQGRVAGKKDRVQSRSRNYAGAAWSMPRLIPRLLKRLQSLPSSPSSPRIAHLPPKTKKWLSPHPQMADYTHAGRSDSILLDSSNPILHRKDYERHKDRPRFRLHPSRNTSMPAAEAVEESAPRVMSEMERVWWANPYLRMLSSPIRKCVVTSKQLPSDFLIRMSPRRLPSPRVGRNTYAMLPDGLEHPKFKQRYSGNAYYASCRQAAVDEIIPRGVSRLFHQHYTVLPSLGPYIGHLLRLRVLQELELLGNRLQYKKRNSEHIPVLRRLTRVEFKDIKETGVIPFDHAVAVLVVPPLNRDPVHKDRPTPNKTSFPDDEAQQKSTPTRPSPPLSTLYPVAQDNDYDDLPDTVSSPKVPLYNGISLFPSRPQRAALHKLLTRLLKVEYLNIRKTKTKSPHRTPWVRTSGDDKASHAFLLCSSPNNLERADAAPLAIALWRLRMWEGKPWRTEVGTWASVVRV</sequence>
<dbReference type="STRING" id="205917.A0A4Y9YGY9"/>
<proteinExistence type="predicted"/>
<feature type="region of interest" description="Disordered" evidence="1">
    <location>
        <begin position="110"/>
        <end position="139"/>
    </location>
</feature>
<protein>
    <submittedName>
        <fullName evidence="2">Uncharacterized protein</fullName>
    </submittedName>
</protein>
<feature type="region of interest" description="Disordered" evidence="1">
    <location>
        <begin position="61"/>
        <end position="88"/>
    </location>
</feature>
<keyword evidence="3" id="KW-1185">Reference proteome</keyword>
<accession>A0A4Y9YGY9</accession>
<gene>
    <name evidence="2" type="ORF">EVG20_g7120</name>
</gene>
<dbReference type="Proteomes" id="UP000298327">
    <property type="component" value="Unassembled WGS sequence"/>
</dbReference>
<comment type="caution">
    <text evidence="2">The sequence shown here is derived from an EMBL/GenBank/DDBJ whole genome shotgun (WGS) entry which is preliminary data.</text>
</comment>
<dbReference type="OrthoDB" id="3363286at2759"/>
<dbReference type="EMBL" id="SEOQ01000518">
    <property type="protein sequence ID" value="TFY61270.1"/>
    <property type="molecule type" value="Genomic_DNA"/>
</dbReference>
<dbReference type="AlphaFoldDB" id="A0A4Y9YGY9"/>
<evidence type="ECO:0000313" key="3">
    <source>
        <dbReference type="Proteomes" id="UP000298327"/>
    </source>
</evidence>
<evidence type="ECO:0000256" key="1">
    <source>
        <dbReference type="SAM" id="MobiDB-lite"/>
    </source>
</evidence>